<feature type="transmembrane region" description="Helical" evidence="2">
    <location>
        <begin position="17"/>
        <end position="40"/>
    </location>
</feature>
<keyword evidence="2" id="KW-0812">Transmembrane</keyword>
<feature type="compositionally biased region" description="Low complexity" evidence="1">
    <location>
        <begin position="209"/>
        <end position="226"/>
    </location>
</feature>
<organism evidence="3 4">
    <name type="scientific">Planococcus massiliensis</name>
    <dbReference type="NCBI Taxonomy" id="1499687"/>
    <lineage>
        <taxon>Bacteria</taxon>
        <taxon>Bacillati</taxon>
        <taxon>Bacillota</taxon>
        <taxon>Bacilli</taxon>
        <taxon>Bacillales</taxon>
        <taxon>Caryophanaceae</taxon>
        <taxon>Planococcus</taxon>
    </lineage>
</organism>
<evidence type="ECO:0000256" key="2">
    <source>
        <dbReference type="SAM" id="Phobius"/>
    </source>
</evidence>
<accession>A0A098EP56</accession>
<dbReference type="Proteomes" id="UP000043699">
    <property type="component" value="Unassembled WGS sequence"/>
</dbReference>
<evidence type="ECO:0000313" key="4">
    <source>
        <dbReference type="Proteomes" id="UP000043699"/>
    </source>
</evidence>
<evidence type="ECO:0008006" key="5">
    <source>
        <dbReference type="Google" id="ProtNLM"/>
    </source>
</evidence>
<keyword evidence="4" id="KW-1185">Reference proteome</keyword>
<evidence type="ECO:0000313" key="3">
    <source>
        <dbReference type="EMBL" id="CEG23081.1"/>
    </source>
</evidence>
<keyword evidence="2" id="KW-0472">Membrane</keyword>
<sequence>MLVDINLLPQKERDRPAFLIAALSILLVAVIIWAVLFFMARANTAEQSDYLAQSEQIAAEQAILRADIEQTSGLNEEQQLQATVDWAVNYQYDTVPLLDELVSILPERGFFNSFSYIAPNQATLTLQFDTTREAAYYLTQLKASDLIASATLDSVANQAVDTAVVEGEEIPEDAMLENPRYLATYSIVFVDERIPAEGTAEGEVVDGEVVAPPVEEVPAETAPVEETPVEETPVEEAPATDADAVPAETEGDLR</sequence>
<dbReference type="OrthoDB" id="2971140at2"/>
<dbReference type="STRING" id="1499687.BN1080_02024"/>
<reference evidence="3 4" key="1">
    <citation type="submission" date="2014-09" db="EMBL/GenBank/DDBJ databases">
        <authorList>
            <person name="Urmite Genomes Urmite Genomes"/>
        </authorList>
    </citation>
    <scope>NUCLEOTIDE SEQUENCE [LARGE SCALE GENOMIC DNA]</scope>
    <source>
        <strain evidence="3 4">ES2</strain>
    </source>
</reference>
<name>A0A098EP56_9BACL</name>
<dbReference type="AlphaFoldDB" id="A0A098EP56"/>
<protein>
    <recommendedName>
        <fullName evidence="5">Fimbrial assembly protein (PilN)</fullName>
    </recommendedName>
</protein>
<gene>
    <name evidence="3" type="ORF">BN1080_02024</name>
</gene>
<evidence type="ECO:0000256" key="1">
    <source>
        <dbReference type="SAM" id="MobiDB-lite"/>
    </source>
</evidence>
<dbReference type="RefSeq" id="WP_052651872.1">
    <property type="nucleotide sequence ID" value="NZ_CCXS01000001.1"/>
</dbReference>
<proteinExistence type="predicted"/>
<keyword evidence="2" id="KW-1133">Transmembrane helix</keyword>
<dbReference type="EMBL" id="CCXS01000001">
    <property type="protein sequence ID" value="CEG23081.1"/>
    <property type="molecule type" value="Genomic_DNA"/>
</dbReference>
<feature type="region of interest" description="Disordered" evidence="1">
    <location>
        <begin position="209"/>
        <end position="254"/>
    </location>
</feature>